<evidence type="ECO:0000313" key="3">
    <source>
        <dbReference type="EMBL" id="MBP2472149.1"/>
    </source>
</evidence>
<protein>
    <submittedName>
        <fullName evidence="3">Uncharacterized protein (DUF305 family)</fullName>
    </submittedName>
</protein>
<reference evidence="3 4" key="1">
    <citation type="submission" date="2021-03" db="EMBL/GenBank/DDBJ databases">
        <title>Sequencing the genomes of 1000 actinobacteria strains.</title>
        <authorList>
            <person name="Klenk H.-P."/>
        </authorList>
    </citation>
    <scope>NUCLEOTIDE SEQUENCE [LARGE SCALE GENOMIC DNA]</scope>
    <source>
        <strain evidence="3 4">DSM 44580</strain>
    </source>
</reference>
<name>A0ABS5A7E2_9PSEU</name>
<accession>A0ABS5A7E2</accession>
<evidence type="ECO:0000313" key="4">
    <source>
        <dbReference type="Proteomes" id="UP001519363"/>
    </source>
</evidence>
<dbReference type="InterPro" id="IPR012347">
    <property type="entry name" value="Ferritin-like"/>
</dbReference>
<feature type="domain" description="DUF305" evidence="2">
    <location>
        <begin position="51"/>
        <end position="183"/>
    </location>
</feature>
<dbReference type="RefSeq" id="WP_086780681.1">
    <property type="nucleotide sequence ID" value="NZ_JAGIOO010000001.1"/>
</dbReference>
<dbReference type="Proteomes" id="UP001519363">
    <property type="component" value="Unassembled WGS sequence"/>
</dbReference>
<dbReference type="InterPro" id="IPR005183">
    <property type="entry name" value="DUF305_CopM-like"/>
</dbReference>
<feature type="signal peptide" evidence="1">
    <location>
        <begin position="1"/>
        <end position="20"/>
    </location>
</feature>
<proteinExistence type="predicted"/>
<dbReference type="Pfam" id="PF03713">
    <property type="entry name" value="DUF305"/>
    <property type="match status" value="1"/>
</dbReference>
<dbReference type="EMBL" id="JAGIOO010000001">
    <property type="protein sequence ID" value="MBP2472149.1"/>
    <property type="molecule type" value="Genomic_DNA"/>
</dbReference>
<gene>
    <name evidence="3" type="ORF">JOF53_001021</name>
</gene>
<evidence type="ECO:0000259" key="2">
    <source>
        <dbReference type="Pfam" id="PF03713"/>
    </source>
</evidence>
<feature type="chain" id="PRO_5047290741" evidence="1">
    <location>
        <begin position="21"/>
        <end position="186"/>
    </location>
</feature>
<comment type="caution">
    <text evidence="3">The sequence shown here is derived from an EMBL/GenBank/DDBJ whole genome shotgun (WGS) entry which is preliminary data.</text>
</comment>
<keyword evidence="1" id="KW-0732">Signal</keyword>
<dbReference type="Gene3D" id="1.20.1260.10">
    <property type="match status" value="1"/>
</dbReference>
<sequence length="186" mass="19336">MTLTRVVTAVLLAVGLTACGQGPVPAPPPVPATSSASALATTALADTARAFAELVIATGDQALKLLTQGGDRASSPSLRSLAQEIAAARRGERAELHGLLLEAGVAYVNNHEGHDMPGMPTDPELAALAASPDFDAEFTRLLRAHLTESATVAESGAAHQATKDVAERMREQRRTELARLDQLAGR</sequence>
<keyword evidence="4" id="KW-1185">Reference proteome</keyword>
<evidence type="ECO:0000256" key="1">
    <source>
        <dbReference type="SAM" id="SignalP"/>
    </source>
</evidence>
<dbReference type="PROSITE" id="PS51257">
    <property type="entry name" value="PROKAR_LIPOPROTEIN"/>
    <property type="match status" value="1"/>
</dbReference>
<organism evidence="3 4">
    <name type="scientific">Crossiella equi</name>
    <dbReference type="NCBI Taxonomy" id="130796"/>
    <lineage>
        <taxon>Bacteria</taxon>
        <taxon>Bacillati</taxon>
        <taxon>Actinomycetota</taxon>
        <taxon>Actinomycetes</taxon>
        <taxon>Pseudonocardiales</taxon>
        <taxon>Pseudonocardiaceae</taxon>
        <taxon>Crossiella</taxon>
    </lineage>
</organism>